<feature type="region of interest" description="Disordered" evidence="1">
    <location>
        <begin position="176"/>
        <end position="205"/>
    </location>
</feature>
<dbReference type="GO" id="GO:0061343">
    <property type="term" value="P:cell adhesion involved in heart morphogenesis"/>
    <property type="evidence" value="ECO:0007669"/>
    <property type="project" value="TreeGrafter"/>
</dbReference>
<feature type="chain" id="PRO_5026961723" description="PHD-type domain-containing protein" evidence="2">
    <location>
        <begin position="20"/>
        <end position="327"/>
    </location>
</feature>
<dbReference type="Gene3D" id="3.30.40.10">
    <property type="entry name" value="Zinc/RING finger domain, C3HC4 (zinc finger)"/>
    <property type="match status" value="1"/>
</dbReference>
<gene>
    <name evidence="3" type="ORF">MCOR_11287</name>
</gene>
<dbReference type="OrthoDB" id="5989495at2759"/>
<evidence type="ECO:0000313" key="3">
    <source>
        <dbReference type="EMBL" id="CAC5373568.1"/>
    </source>
</evidence>
<accession>A0A6J8AUI0</accession>
<name>A0A6J8AUI0_MYTCO</name>
<dbReference type="GO" id="GO:0007508">
    <property type="term" value="P:larval heart development"/>
    <property type="evidence" value="ECO:0007669"/>
    <property type="project" value="TreeGrafter"/>
</dbReference>
<dbReference type="InterPro" id="IPR011011">
    <property type="entry name" value="Znf_FYVE_PHD"/>
</dbReference>
<dbReference type="InterPro" id="IPR036691">
    <property type="entry name" value="Endo/exonu/phosph_ase_sf"/>
</dbReference>
<dbReference type="EMBL" id="CACVKT020001914">
    <property type="protein sequence ID" value="CAC5373568.1"/>
    <property type="molecule type" value="Genomic_DNA"/>
</dbReference>
<dbReference type="InterPro" id="IPR013083">
    <property type="entry name" value="Znf_RING/FYVE/PHD"/>
</dbReference>
<dbReference type="SUPFAM" id="SSF56219">
    <property type="entry name" value="DNase I-like"/>
    <property type="match status" value="1"/>
</dbReference>
<dbReference type="Gene3D" id="3.60.10.10">
    <property type="entry name" value="Endonuclease/exonuclease/phosphatase"/>
    <property type="match status" value="1"/>
</dbReference>
<keyword evidence="4" id="KW-1185">Reference proteome</keyword>
<dbReference type="PANTHER" id="PTHR33395">
    <property type="entry name" value="TRANSCRIPTASE, PUTATIVE-RELATED-RELATED"/>
    <property type="match status" value="1"/>
</dbReference>
<evidence type="ECO:0008006" key="5">
    <source>
        <dbReference type="Google" id="ProtNLM"/>
    </source>
</evidence>
<organism evidence="3 4">
    <name type="scientific">Mytilus coruscus</name>
    <name type="common">Sea mussel</name>
    <dbReference type="NCBI Taxonomy" id="42192"/>
    <lineage>
        <taxon>Eukaryota</taxon>
        <taxon>Metazoa</taxon>
        <taxon>Spiralia</taxon>
        <taxon>Lophotrochozoa</taxon>
        <taxon>Mollusca</taxon>
        <taxon>Bivalvia</taxon>
        <taxon>Autobranchia</taxon>
        <taxon>Pteriomorphia</taxon>
        <taxon>Mytilida</taxon>
        <taxon>Mytiloidea</taxon>
        <taxon>Mytilidae</taxon>
        <taxon>Mytilinae</taxon>
        <taxon>Mytilus</taxon>
    </lineage>
</organism>
<keyword evidence="2" id="KW-0732">Signal</keyword>
<dbReference type="AlphaFoldDB" id="A0A6J8AUI0"/>
<dbReference type="GO" id="GO:0031012">
    <property type="term" value="C:extracellular matrix"/>
    <property type="evidence" value="ECO:0007669"/>
    <property type="project" value="TreeGrafter"/>
</dbReference>
<evidence type="ECO:0000256" key="1">
    <source>
        <dbReference type="SAM" id="MobiDB-lite"/>
    </source>
</evidence>
<dbReference type="SUPFAM" id="SSF57903">
    <property type="entry name" value="FYVE/PHD zinc finger"/>
    <property type="match status" value="1"/>
</dbReference>
<dbReference type="PANTHER" id="PTHR33395:SF22">
    <property type="entry name" value="REVERSE TRANSCRIPTASE DOMAIN-CONTAINING PROTEIN"/>
    <property type="match status" value="1"/>
</dbReference>
<dbReference type="Proteomes" id="UP000507470">
    <property type="component" value="Unassembled WGS sequence"/>
</dbReference>
<evidence type="ECO:0000313" key="4">
    <source>
        <dbReference type="Proteomes" id="UP000507470"/>
    </source>
</evidence>
<protein>
    <recommendedName>
        <fullName evidence="5">PHD-type domain-containing protein</fullName>
    </recommendedName>
</protein>
<reference evidence="3 4" key="1">
    <citation type="submission" date="2020-06" db="EMBL/GenBank/DDBJ databases">
        <authorList>
            <person name="Li R."/>
            <person name="Bekaert M."/>
        </authorList>
    </citation>
    <scope>NUCLEOTIDE SEQUENCE [LARGE SCALE GENOMIC DNA]</scope>
    <source>
        <strain evidence="4">wild</strain>
    </source>
</reference>
<feature type="signal peptide" evidence="2">
    <location>
        <begin position="1"/>
        <end position="19"/>
    </location>
</feature>
<evidence type="ECO:0000256" key="2">
    <source>
        <dbReference type="SAM" id="SignalP"/>
    </source>
</evidence>
<sequence length="327" mass="37188">MIILFYLIILAKITEQVHTNSILTYNDTCMPVLVNAKQNTSTDILTFNTYHLFRKRCLDRVESTKQRSLLAYLAVILIKTSNDINLNPGTESTVYPCGTSDHPVTWDDRGIVCDTCNQWYHVSCQSMNTKSYNEYANDSALAWDCITCGCPNYSTLCYSLILSTSNHYSVLSDTSLTSPTSSKNMRPLHASTPDKNKNRKPSKKSETPLRLLNVNFQSIKSKQGQVINLTECTNPDIIFRTETWVDNKITDSQIFPPGYNIFRKDRNCRGGGVLVAIKDTYITTAVPELQTVCEIVWCKLELIGHKAIYLSSYYNPKTNQREWVLRT</sequence>
<proteinExistence type="predicted"/>